<feature type="transmembrane region" description="Helical" evidence="19">
    <location>
        <begin position="29"/>
        <end position="46"/>
    </location>
</feature>
<evidence type="ECO:0000256" key="3">
    <source>
        <dbReference type="ARBA" id="ARBA00005119"/>
    </source>
</evidence>
<feature type="transmembrane region" description="Helical" evidence="19">
    <location>
        <begin position="58"/>
        <end position="75"/>
    </location>
</feature>
<dbReference type="EMBL" id="PDWW01000010">
    <property type="protein sequence ID" value="KAF1725371.1"/>
    <property type="molecule type" value="Genomic_DNA"/>
</dbReference>
<evidence type="ECO:0000256" key="12">
    <source>
        <dbReference type="ARBA" id="ARBA00022695"/>
    </source>
</evidence>
<comment type="pathway">
    <text evidence="3 18">Phospholipid metabolism; CDP-diacylglycerol biosynthesis; CDP-diacylglycerol from sn-glycerol 3-phosphate: step 3/3.</text>
</comment>
<comment type="pathway">
    <text evidence="4">Lipid metabolism.</text>
</comment>
<evidence type="ECO:0000313" key="20">
    <source>
        <dbReference type="EMBL" id="KAF1725371.1"/>
    </source>
</evidence>
<feature type="transmembrane region" description="Helical" evidence="19">
    <location>
        <begin position="7"/>
        <end position="23"/>
    </location>
</feature>
<evidence type="ECO:0000256" key="15">
    <source>
        <dbReference type="ARBA" id="ARBA00023136"/>
    </source>
</evidence>
<gene>
    <name evidence="20" type="ORF">CSC78_09130</name>
</gene>
<dbReference type="InterPro" id="IPR000374">
    <property type="entry name" value="PC_trans"/>
</dbReference>
<feature type="transmembrane region" description="Helical" evidence="19">
    <location>
        <begin position="194"/>
        <end position="214"/>
    </location>
</feature>
<dbReference type="RefSeq" id="WP_162337606.1">
    <property type="nucleotide sequence ID" value="NZ_JBHSRQ010000013.1"/>
</dbReference>
<keyword evidence="21" id="KW-1185">Reference proteome</keyword>
<keyword evidence="10 18" id="KW-0808">Transferase</keyword>
<evidence type="ECO:0000256" key="14">
    <source>
        <dbReference type="ARBA" id="ARBA00023098"/>
    </source>
</evidence>
<dbReference type="PANTHER" id="PTHR46382">
    <property type="entry name" value="PHOSPHATIDATE CYTIDYLYLTRANSFERASE"/>
    <property type="match status" value="1"/>
</dbReference>
<dbReference type="PROSITE" id="PS01315">
    <property type="entry name" value="CDS"/>
    <property type="match status" value="1"/>
</dbReference>
<evidence type="ECO:0000313" key="21">
    <source>
        <dbReference type="Proteomes" id="UP000781710"/>
    </source>
</evidence>
<evidence type="ECO:0000256" key="5">
    <source>
        <dbReference type="ARBA" id="ARBA00010185"/>
    </source>
</evidence>
<sequence length="286" mass="30387">MSATRTRVIAALVMAPFAIGAILLLPTSWLAMLAALVFLVGLWEWFKLAEIDDTLQRTVLLTANLLVMVALVWASRGSGDATDLVPLRLMALVGVVWWLLALLWLRFFTFASDHETWARVFKLAAGTLAVVPAWCALGLIHSSQPNGHIWLFVALAIVWAADSGAYFAGRHFGGRWFNGRKLAPRISPNKTLEGLLGGLAAGMLVAAAGALIAGAGVGQLAGVLVVAIFTVLFSVVGDLFESLLKRHVGAKDSGDLIPGHGGVLDRIDGVLAALPIFVLGKEVFGF</sequence>
<evidence type="ECO:0000256" key="7">
    <source>
        <dbReference type="ARBA" id="ARBA00019373"/>
    </source>
</evidence>
<keyword evidence="15 19" id="KW-0472">Membrane</keyword>
<evidence type="ECO:0000256" key="13">
    <source>
        <dbReference type="ARBA" id="ARBA00022989"/>
    </source>
</evidence>
<keyword evidence="16" id="KW-0594">Phospholipid biosynthesis</keyword>
<keyword evidence="9" id="KW-0444">Lipid biosynthesis</keyword>
<keyword evidence="11 18" id="KW-0812">Transmembrane</keyword>
<evidence type="ECO:0000256" key="19">
    <source>
        <dbReference type="SAM" id="Phobius"/>
    </source>
</evidence>
<evidence type="ECO:0000256" key="17">
    <source>
        <dbReference type="ARBA" id="ARBA00023264"/>
    </source>
</evidence>
<dbReference type="EC" id="2.7.7.41" evidence="6 18"/>
<evidence type="ECO:0000256" key="16">
    <source>
        <dbReference type="ARBA" id="ARBA00023209"/>
    </source>
</evidence>
<evidence type="ECO:0000256" key="6">
    <source>
        <dbReference type="ARBA" id="ARBA00012487"/>
    </source>
</evidence>
<feature type="transmembrane region" description="Helical" evidence="19">
    <location>
        <begin position="87"/>
        <end position="108"/>
    </location>
</feature>
<evidence type="ECO:0000256" key="2">
    <source>
        <dbReference type="ARBA" id="ARBA00004651"/>
    </source>
</evidence>
<evidence type="ECO:0000256" key="9">
    <source>
        <dbReference type="ARBA" id="ARBA00022516"/>
    </source>
</evidence>
<comment type="subcellular location">
    <subcellularLocation>
        <location evidence="2">Cell membrane</location>
        <topology evidence="2">Multi-pass membrane protein</topology>
    </subcellularLocation>
</comment>
<reference evidence="20 21" key="1">
    <citation type="submission" date="2017-10" db="EMBL/GenBank/DDBJ databases">
        <title>Whole genome sequencing of members of genus Pseudoxanthomonas.</title>
        <authorList>
            <person name="Kumar S."/>
            <person name="Bansal K."/>
            <person name="Kaur A."/>
            <person name="Patil P."/>
            <person name="Sharma S."/>
            <person name="Patil P.B."/>
        </authorList>
    </citation>
    <scope>NUCLEOTIDE SEQUENCE [LARGE SCALE GENOMIC DNA]</scope>
    <source>
        <strain evidence="20 21">DSM 17109</strain>
    </source>
</reference>
<dbReference type="Proteomes" id="UP000781710">
    <property type="component" value="Unassembled WGS sequence"/>
</dbReference>
<evidence type="ECO:0000256" key="18">
    <source>
        <dbReference type="RuleBase" id="RU003938"/>
    </source>
</evidence>
<evidence type="ECO:0000256" key="1">
    <source>
        <dbReference type="ARBA" id="ARBA00001698"/>
    </source>
</evidence>
<proteinExistence type="inferred from homology"/>
<feature type="transmembrane region" description="Helical" evidence="19">
    <location>
        <begin position="120"/>
        <end position="143"/>
    </location>
</feature>
<evidence type="ECO:0000256" key="10">
    <source>
        <dbReference type="ARBA" id="ARBA00022679"/>
    </source>
</evidence>
<keyword evidence="8" id="KW-1003">Cell membrane</keyword>
<evidence type="ECO:0000256" key="4">
    <source>
        <dbReference type="ARBA" id="ARBA00005189"/>
    </source>
</evidence>
<dbReference type="GO" id="GO:0016779">
    <property type="term" value="F:nucleotidyltransferase activity"/>
    <property type="evidence" value="ECO:0007669"/>
    <property type="project" value="UniProtKB-KW"/>
</dbReference>
<keyword evidence="17" id="KW-1208">Phospholipid metabolism</keyword>
<protein>
    <recommendedName>
        <fullName evidence="7 18">Phosphatidate cytidylyltransferase</fullName>
        <ecNumber evidence="6 18">2.7.7.41</ecNumber>
    </recommendedName>
</protein>
<dbReference type="Pfam" id="PF01148">
    <property type="entry name" value="CTP_transf_1"/>
    <property type="match status" value="1"/>
</dbReference>
<evidence type="ECO:0000256" key="8">
    <source>
        <dbReference type="ARBA" id="ARBA00022475"/>
    </source>
</evidence>
<keyword evidence="13 19" id="KW-1133">Transmembrane helix</keyword>
<comment type="catalytic activity">
    <reaction evidence="1 18">
        <text>a 1,2-diacyl-sn-glycero-3-phosphate + CTP + H(+) = a CDP-1,2-diacyl-sn-glycerol + diphosphate</text>
        <dbReference type="Rhea" id="RHEA:16229"/>
        <dbReference type="ChEBI" id="CHEBI:15378"/>
        <dbReference type="ChEBI" id="CHEBI:33019"/>
        <dbReference type="ChEBI" id="CHEBI:37563"/>
        <dbReference type="ChEBI" id="CHEBI:58332"/>
        <dbReference type="ChEBI" id="CHEBI:58608"/>
        <dbReference type="EC" id="2.7.7.41"/>
    </reaction>
</comment>
<comment type="similarity">
    <text evidence="5 18">Belongs to the CDS family.</text>
</comment>
<accession>A0ABQ6ZHQ2</accession>
<feature type="transmembrane region" description="Helical" evidence="19">
    <location>
        <begin position="220"/>
        <end position="240"/>
    </location>
</feature>
<name>A0ABQ6ZHQ2_9GAMM</name>
<evidence type="ECO:0000256" key="11">
    <source>
        <dbReference type="ARBA" id="ARBA00022692"/>
    </source>
</evidence>
<keyword evidence="14" id="KW-0443">Lipid metabolism</keyword>
<keyword evidence="12 18" id="KW-0548">Nucleotidyltransferase</keyword>
<organism evidence="20 21">
    <name type="scientific">Pseudoxanthomonas japonensis</name>
    <dbReference type="NCBI Taxonomy" id="69284"/>
    <lineage>
        <taxon>Bacteria</taxon>
        <taxon>Pseudomonadati</taxon>
        <taxon>Pseudomonadota</taxon>
        <taxon>Gammaproteobacteria</taxon>
        <taxon>Lysobacterales</taxon>
        <taxon>Lysobacteraceae</taxon>
        <taxon>Pseudoxanthomonas</taxon>
    </lineage>
</organism>
<feature type="transmembrane region" description="Helical" evidence="19">
    <location>
        <begin position="149"/>
        <end position="173"/>
    </location>
</feature>
<comment type="caution">
    <text evidence="20">The sequence shown here is derived from an EMBL/GenBank/DDBJ whole genome shotgun (WGS) entry which is preliminary data.</text>
</comment>
<dbReference type="PANTHER" id="PTHR46382:SF1">
    <property type="entry name" value="PHOSPHATIDATE CYTIDYLYLTRANSFERASE"/>
    <property type="match status" value="1"/>
</dbReference>